<comment type="cofactor">
    <cofactor evidence="5">
        <name>Fe(2+)</name>
        <dbReference type="ChEBI" id="CHEBI:29033"/>
    </cofactor>
    <text evidence="5">Binds 1 Fe(2+) ion per subunit.</text>
</comment>
<feature type="binding site" evidence="5">
    <location>
        <position position="339"/>
    </location>
    <ligand>
        <name>Fe cation</name>
        <dbReference type="ChEBI" id="CHEBI:24875"/>
        <note>catalytic</note>
    </ligand>
</feature>
<feature type="binding site" evidence="5">
    <location>
        <position position="290"/>
    </location>
    <ligand>
        <name>Fe cation</name>
        <dbReference type="ChEBI" id="CHEBI:24875"/>
        <note>catalytic</note>
    </ligand>
</feature>
<dbReference type="GO" id="GO:0046872">
    <property type="term" value="F:metal ion binding"/>
    <property type="evidence" value="ECO:0007669"/>
    <property type="project" value="UniProtKB-KW"/>
</dbReference>
<name>R9S1P3_SCUBA</name>
<gene>
    <name evidence="6" type="primary">CCD4</name>
</gene>
<dbReference type="AlphaFoldDB" id="R9S1P3"/>
<organism evidence="6">
    <name type="scientific">Scutellaria baicalensis</name>
    <name type="common">Baical skullcap</name>
    <dbReference type="NCBI Taxonomy" id="65409"/>
    <lineage>
        <taxon>Eukaryota</taxon>
        <taxon>Viridiplantae</taxon>
        <taxon>Streptophyta</taxon>
        <taxon>Embryophyta</taxon>
        <taxon>Tracheophyta</taxon>
        <taxon>Spermatophyta</taxon>
        <taxon>Magnoliopsida</taxon>
        <taxon>eudicotyledons</taxon>
        <taxon>Gunneridae</taxon>
        <taxon>Pentapetalae</taxon>
        <taxon>asterids</taxon>
        <taxon>lamiids</taxon>
        <taxon>Lamiales</taxon>
        <taxon>Lamiaceae</taxon>
        <taxon>Scutellarioideae</taxon>
        <taxon>Scutellaria</taxon>
    </lineage>
</organism>
<dbReference type="Pfam" id="PF03055">
    <property type="entry name" value="RPE65"/>
    <property type="match status" value="1"/>
</dbReference>
<dbReference type="InterPro" id="IPR004294">
    <property type="entry name" value="Carotenoid_Oase"/>
</dbReference>
<reference evidence="6" key="1">
    <citation type="journal article" date="2013" name="J. Agric. Food Chem.">
        <title>Molecular characterization of carotenoid cleavage dioxygenases and the effect of gibberellin, abscisic acid, and sodium chloride on the expression of genes involved in the carotenoid biosynthetic pathway and carotenoid accumulation in the callus of Scutellaria baicalensis Georgi.</title>
        <authorList>
            <person name="Tuan P.A."/>
            <person name="Kim J.K."/>
            <person name="Lee S."/>
            <person name="Chae S.C."/>
            <person name="Park S.U."/>
        </authorList>
    </citation>
    <scope>NUCLEOTIDE SEQUENCE</scope>
</reference>
<evidence type="ECO:0000256" key="3">
    <source>
        <dbReference type="ARBA" id="ARBA00022964"/>
    </source>
</evidence>
<keyword evidence="3 6" id="KW-0560">Oxidoreductase</keyword>
<sequence length="597" mass="65374">MEGLSSSSSSFLQKYAHNHSLTPPPPLVLALTISSAKTTDEKYVDTVSSSGIGSSTTPLTYNLTTSHKNRLKSDGEIKGRRKKSLLAIIFNSLDNLICDFLDPPLAPAFDPTHVLSGNFAPVEELPPTSCQVVQGSLPPSLTGAYIRNGPNPQFIPRGPYHLFDGDGMLHSLTISGGRANFCSRFVHTYKYQLERDVGSPVILKVFSAFNGFRASMARCALAFLWHISGHYDPTRGVGGANTSLALIGGKLFALEESDLPYRLKLTPDGDVITLGRHESFGEPFMTMTAHPKIDAETGDAFAFRYSIRRPFLSYFRINSEGIKEQEVPIYSLSQPSLIHDFAITKNYAIFPDSQMVISPMEILKGRPPLRIDKGKVSRLGIIGRYAEDGEEMRWVEAPGLNLMHAANAWEEDGGDTIVMVGSDVAPVEHVLERIDLAQSSMERIEIDLKAKSVSRRKLSLTSLDFPVINPAYVAKKNRYVYAAVGAPMPKIGGVVKIDLSLSTTDAADCTVASRLYGPGCHGGEPFFVAREPDNPAAEEDDGYLVLYVHDENIQESKFVVMDAKSPTLDIIAAVKLPQRTPNGFHGLFVSENDLKHL</sequence>
<dbReference type="GO" id="GO:0009570">
    <property type="term" value="C:chloroplast stroma"/>
    <property type="evidence" value="ECO:0007669"/>
    <property type="project" value="TreeGrafter"/>
</dbReference>
<proteinExistence type="evidence at transcript level"/>
<keyword evidence="2 5" id="KW-0479">Metal-binding</keyword>
<evidence type="ECO:0000256" key="2">
    <source>
        <dbReference type="ARBA" id="ARBA00022723"/>
    </source>
</evidence>
<feature type="binding site" evidence="5">
    <location>
        <position position="404"/>
    </location>
    <ligand>
        <name>Fe cation</name>
        <dbReference type="ChEBI" id="CHEBI:24875"/>
        <note>catalytic</note>
    </ligand>
</feature>
<dbReference type="GO" id="GO:0016121">
    <property type="term" value="P:carotene catabolic process"/>
    <property type="evidence" value="ECO:0007669"/>
    <property type="project" value="TreeGrafter"/>
</dbReference>
<dbReference type="GO" id="GO:0010436">
    <property type="term" value="F:carotenoid dioxygenase activity"/>
    <property type="evidence" value="ECO:0007669"/>
    <property type="project" value="TreeGrafter"/>
</dbReference>
<dbReference type="PANTHER" id="PTHR10543">
    <property type="entry name" value="BETA-CAROTENE DIOXYGENASE"/>
    <property type="match status" value="1"/>
</dbReference>
<protein>
    <submittedName>
        <fullName evidence="6">Carotenoid cleavage dioxygenase 4</fullName>
    </submittedName>
</protein>
<feature type="binding site" evidence="5">
    <location>
        <position position="585"/>
    </location>
    <ligand>
        <name>Fe cation</name>
        <dbReference type="ChEBI" id="CHEBI:24875"/>
        <note>catalytic</note>
    </ligand>
</feature>
<evidence type="ECO:0000313" key="6">
    <source>
        <dbReference type="EMBL" id="AGN03860.1"/>
    </source>
</evidence>
<dbReference type="PANTHER" id="PTHR10543:SF46">
    <property type="entry name" value="CAROTENOID CLEAVAGE DIOXYGENASE 4, CHLOROPLASTIC-RELATED"/>
    <property type="match status" value="1"/>
</dbReference>
<dbReference type="EMBL" id="KC760148">
    <property type="protein sequence ID" value="AGN03860.1"/>
    <property type="molecule type" value="mRNA"/>
</dbReference>
<keyword evidence="3 6" id="KW-0223">Dioxygenase</keyword>
<evidence type="ECO:0000256" key="1">
    <source>
        <dbReference type="ARBA" id="ARBA00006787"/>
    </source>
</evidence>
<evidence type="ECO:0000256" key="5">
    <source>
        <dbReference type="PIRSR" id="PIRSR604294-1"/>
    </source>
</evidence>
<evidence type="ECO:0000256" key="4">
    <source>
        <dbReference type="ARBA" id="ARBA00023004"/>
    </source>
</evidence>
<dbReference type="SMR" id="R9S1P3"/>
<comment type="similarity">
    <text evidence="1">Belongs to the carotenoid oxygenase family.</text>
</comment>
<accession>R9S1P3</accession>
<keyword evidence="4 5" id="KW-0408">Iron</keyword>